<dbReference type="Gene3D" id="1.20.1250.20">
    <property type="entry name" value="MFS general substrate transporter like domains"/>
    <property type="match status" value="1"/>
</dbReference>
<feature type="transmembrane region" description="Helical" evidence="5">
    <location>
        <begin position="338"/>
        <end position="359"/>
    </location>
</feature>
<feature type="transmembrane region" description="Helical" evidence="5">
    <location>
        <begin position="384"/>
        <end position="404"/>
    </location>
</feature>
<comment type="caution">
    <text evidence="6">The sequence shown here is derived from an EMBL/GenBank/DDBJ whole genome shotgun (WGS) entry which is preliminary data.</text>
</comment>
<feature type="transmembrane region" description="Helical" evidence="5">
    <location>
        <begin position="144"/>
        <end position="164"/>
    </location>
</feature>
<evidence type="ECO:0000256" key="4">
    <source>
        <dbReference type="ARBA" id="ARBA00023136"/>
    </source>
</evidence>
<keyword evidence="3 5" id="KW-1133">Transmembrane helix</keyword>
<evidence type="ECO:0000256" key="1">
    <source>
        <dbReference type="ARBA" id="ARBA00004141"/>
    </source>
</evidence>
<evidence type="ECO:0000313" key="6">
    <source>
        <dbReference type="EMBL" id="ORY24896.1"/>
    </source>
</evidence>
<organism evidence="6 7">
    <name type="scientific">Naematelia encephala</name>
    <dbReference type="NCBI Taxonomy" id="71784"/>
    <lineage>
        <taxon>Eukaryota</taxon>
        <taxon>Fungi</taxon>
        <taxon>Dikarya</taxon>
        <taxon>Basidiomycota</taxon>
        <taxon>Agaricomycotina</taxon>
        <taxon>Tremellomycetes</taxon>
        <taxon>Tremellales</taxon>
        <taxon>Naemateliaceae</taxon>
        <taxon>Naematelia</taxon>
    </lineage>
</organism>
<name>A0A1Y2AQY3_9TREE</name>
<keyword evidence="7" id="KW-1185">Reference proteome</keyword>
<comment type="subcellular location">
    <subcellularLocation>
        <location evidence="1">Membrane</location>
        <topology evidence="1">Multi-pass membrane protein</topology>
    </subcellularLocation>
</comment>
<proteinExistence type="predicted"/>
<dbReference type="EMBL" id="MCFC01000063">
    <property type="protein sequence ID" value="ORY24896.1"/>
    <property type="molecule type" value="Genomic_DNA"/>
</dbReference>
<evidence type="ECO:0000313" key="7">
    <source>
        <dbReference type="Proteomes" id="UP000193986"/>
    </source>
</evidence>
<accession>A0A1Y2AQY3</accession>
<feature type="transmembrane region" description="Helical" evidence="5">
    <location>
        <begin position="446"/>
        <end position="464"/>
    </location>
</feature>
<gene>
    <name evidence="6" type="ORF">BCR39DRAFT_313619</name>
</gene>
<dbReference type="InterPro" id="IPR036259">
    <property type="entry name" value="MFS_trans_sf"/>
</dbReference>
<evidence type="ECO:0000256" key="2">
    <source>
        <dbReference type="ARBA" id="ARBA00022692"/>
    </source>
</evidence>
<dbReference type="OrthoDB" id="196103at2759"/>
<dbReference type="InterPro" id="IPR051617">
    <property type="entry name" value="UNC-93-like_regulator"/>
</dbReference>
<keyword evidence="4 5" id="KW-0472">Membrane</keyword>
<dbReference type="GO" id="GO:0016020">
    <property type="term" value="C:membrane"/>
    <property type="evidence" value="ECO:0007669"/>
    <property type="project" value="UniProtKB-SubCell"/>
</dbReference>
<evidence type="ECO:0000256" key="5">
    <source>
        <dbReference type="SAM" id="Phobius"/>
    </source>
</evidence>
<dbReference type="Pfam" id="PF07690">
    <property type="entry name" value="MFS_1"/>
    <property type="match status" value="1"/>
</dbReference>
<evidence type="ECO:0000256" key="3">
    <source>
        <dbReference type="ARBA" id="ARBA00022989"/>
    </source>
</evidence>
<feature type="transmembrane region" description="Helical" evidence="5">
    <location>
        <begin position="275"/>
        <end position="294"/>
    </location>
</feature>
<reference evidence="6 7" key="1">
    <citation type="submission" date="2016-07" db="EMBL/GenBank/DDBJ databases">
        <title>Pervasive Adenine N6-methylation of Active Genes in Fungi.</title>
        <authorList>
            <consortium name="DOE Joint Genome Institute"/>
            <person name="Mondo S.J."/>
            <person name="Dannebaum R.O."/>
            <person name="Kuo R.C."/>
            <person name="Labutti K."/>
            <person name="Haridas S."/>
            <person name="Kuo A."/>
            <person name="Salamov A."/>
            <person name="Ahrendt S.R."/>
            <person name="Lipzen A."/>
            <person name="Sullivan W."/>
            <person name="Andreopoulos W.B."/>
            <person name="Clum A."/>
            <person name="Lindquist E."/>
            <person name="Daum C."/>
            <person name="Ramamoorthy G.K."/>
            <person name="Gryganskyi A."/>
            <person name="Culley D."/>
            <person name="Magnuson J.K."/>
            <person name="James T.Y."/>
            <person name="O'Malley M.A."/>
            <person name="Stajich J.E."/>
            <person name="Spatafora J.W."/>
            <person name="Visel A."/>
            <person name="Grigoriev I.V."/>
        </authorList>
    </citation>
    <scope>NUCLEOTIDE SEQUENCE [LARGE SCALE GENOMIC DNA]</scope>
    <source>
        <strain evidence="6 7">68-887.2</strain>
    </source>
</reference>
<dbReference type="PANTHER" id="PTHR23294">
    <property type="entry name" value="ET TRANSLATION PRODUCT-RELATED"/>
    <property type="match status" value="1"/>
</dbReference>
<dbReference type="SUPFAM" id="SSF103473">
    <property type="entry name" value="MFS general substrate transporter"/>
    <property type="match status" value="1"/>
</dbReference>
<dbReference type="InParanoid" id="A0A1Y2AQY3"/>
<feature type="transmembrane region" description="Helical" evidence="5">
    <location>
        <begin position="216"/>
        <end position="236"/>
    </location>
</feature>
<feature type="transmembrane region" description="Helical" evidence="5">
    <location>
        <begin position="120"/>
        <end position="138"/>
    </location>
</feature>
<sequence length="502" mass="55304">MAAPTEDIVETHDDKHVDLDEALVSVEVAHHQETEEDLVDESYFRLPKWAKFYRGTYFQMIMLGGLSFSGPAMSDAIDGLGGGGLATPYTANASNAASYAMSCAMTLFGGPLINKLGIRWSCIIAALWFPITGASYYVNSKYGTQWFVIFAGALGGIFGGFLYVAESTAMLSYPRPTERGKFVGIWVSMRNSGQVLGGAISLGVNVKTAGTGAVSITTYLIFIVLECFGMPCAFLLSPSSKVRRPDGVPVPLAAPVSWKKEVVLLLKHMKHKRTLLMFFPSFYSFFYGGVYTTYLSLHFSIRARALSSFITPVGSILLCLAFGWIIDNKYMSQRKRAWLGFAFWAVPQAAVLIWTAILYRQFQSHNLTGLDYTLNTGDWFRCFVPYYIIQTTGYACQLYLYWLLGCFSADVKSSARTGGLFRCFETAGQAISHGINSRTSDKRIPLYVNIAVYILMVPTLSLLIKLVPDTPVNHDDIVDESKEESKAAAQVQGAMAHDPSGL</sequence>
<dbReference type="AlphaFoldDB" id="A0A1Y2AQY3"/>
<dbReference type="GO" id="GO:0022857">
    <property type="term" value="F:transmembrane transporter activity"/>
    <property type="evidence" value="ECO:0007669"/>
    <property type="project" value="InterPro"/>
</dbReference>
<keyword evidence="2 5" id="KW-0812">Transmembrane</keyword>
<protein>
    <submittedName>
        <fullName evidence="6">Major facilitator superfamily domain-containing protein</fullName>
    </submittedName>
</protein>
<dbReference type="Proteomes" id="UP000193986">
    <property type="component" value="Unassembled WGS sequence"/>
</dbReference>
<feature type="transmembrane region" description="Helical" evidence="5">
    <location>
        <begin position="306"/>
        <end position="326"/>
    </location>
</feature>
<dbReference type="InterPro" id="IPR011701">
    <property type="entry name" value="MFS"/>
</dbReference>
<dbReference type="PANTHER" id="PTHR23294:SF19">
    <property type="entry name" value="DUF895 DOMAIN MEMBRANE PROTEIN-RELATED"/>
    <property type="match status" value="1"/>
</dbReference>